<evidence type="ECO:0000256" key="7">
    <source>
        <dbReference type="ARBA" id="ARBA00022989"/>
    </source>
</evidence>
<dbReference type="InterPro" id="IPR036640">
    <property type="entry name" value="ABC1_TM_sf"/>
</dbReference>
<dbReference type="InterPro" id="IPR003439">
    <property type="entry name" value="ABC_transporter-like_ATP-bd"/>
</dbReference>
<organism evidence="12 13">
    <name type="scientific">Posidoniimonas corsicana</name>
    <dbReference type="NCBI Taxonomy" id="1938618"/>
    <lineage>
        <taxon>Bacteria</taxon>
        <taxon>Pseudomonadati</taxon>
        <taxon>Planctomycetota</taxon>
        <taxon>Planctomycetia</taxon>
        <taxon>Pirellulales</taxon>
        <taxon>Lacipirellulaceae</taxon>
        <taxon>Posidoniimonas</taxon>
    </lineage>
</organism>
<dbReference type="PROSITE" id="PS50893">
    <property type="entry name" value="ABC_TRANSPORTER_2"/>
    <property type="match status" value="1"/>
</dbReference>
<name>A0A5C5VF26_9BACT</name>
<comment type="caution">
    <text evidence="12">The sequence shown here is derived from an EMBL/GenBank/DDBJ whole genome shotgun (WGS) entry which is preliminary data.</text>
</comment>
<evidence type="ECO:0000256" key="9">
    <source>
        <dbReference type="SAM" id="Phobius"/>
    </source>
</evidence>
<dbReference type="GO" id="GO:0140359">
    <property type="term" value="F:ABC-type transporter activity"/>
    <property type="evidence" value="ECO:0007669"/>
    <property type="project" value="InterPro"/>
</dbReference>
<keyword evidence="8 9" id="KW-0472">Membrane</keyword>
<keyword evidence="6 12" id="KW-0067">ATP-binding</keyword>
<dbReference type="EMBL" id="SIHJ01000001">
    <property type="protein sequence ID" value="TWT37244.1"/>
    <property type="molecule type" value="Genomic_DNA"/>
</dbReference>
<proteinExistence type="predicted"/>
<evidence type="ECO:0000256" key="8">
    <source>
        <dbReference type="ARBA" id="ARBA00023136"/>
    </source>
</evidence>
<keyword evidence="12" id="KW-0378">Hydrolase</keyword>
<gene>
    <name evidence="12" type="primary">msbA_2</name>
    <name evidence="12" type="ORF">KOR34_21910</name>
</gene>
<dbReference type="SUPFAM" id="SSF52540">
    <property type="entry name" value="P-loop containing nucleoside triphosphate hydrolases"/>
    <property type="match status" value="1"/>
</dbReference>
<dbReference type="InterPro" id="IPR027417">
    <property type="entry name" value="P-loop_NTPase"/>
</dbReference>
<dbReference type="PROSITE" id="PS50929">
    <property type="entry name" value="ABC_TM1F"/>
    <property type="match status" value="1"/>
</dbReference>
<evidence type="ECO:0000313" key="13">
    <source>
        <dbReference type="Proteomes" id="UP000316714"/>
    </source>
</evidence>
<dbReference type="InterPro" id="IPR011527">
    <property type="entry name" value="ABC1_TM_dom"/>
</dbReference>
<evidence type="ECO:0000259" key="11">
    <source>
        <dbReference type="PROSITE" id="PS50929"/>
    </source>
</evidence>
<accession>A0A5C5VF26</accession>
<dbReference type="Gene3D" id="1.20.1560.10">
    <property type="entry name" value="ABC transporter type 1, transmembrane domain"/>
    <property type="match status" value="1"/>
</dbReference>
<evidence type="ECO:0000313" key="12">
    <source>
        <dbReference type="EMBL" id="TWT37244.1"/>
    </source>
</evidence>
<evidence type="ECO:0000256" key="1">
    <source>
        <dbReference type="ARBA" id="ARBA00004651"/>
    </source>
</evidence>
<dbReference type="Gene3D" id="3.40.50.300">
    <property type="entry name" value="P-loop containing nucleotide triphosphate hydrolases"/>
    <property type="match status" value="1"/>
</dbReference>
<dbReference type="FunFam" id="3.40.50.300:FF:000299">
    <property type="entry name" value="ABC transporter ATP-binding protein/permease"/>
    <property type="match status" value="1"/>
</dbReference>
<dbReference type="InterPro" id="IPR017871">
    <property type="entry name" value="ABC_transporter-like_CS"/>
</dbReference>
<keyword evidence="3" id="KW-1003">Cell membrane</keyword>
<keyword evidence="2" id="KW-0813">Transport</keyword>
<dbReference type="GO" id="GO:0034040">
    <property type="term" value="F:ATPase-coupled lipid transmembrane transporter activity"/>
    <property type="evidence" value="ECO:0007669"/>
    <property type="project" value="TreeGrafter"/>
</dbReference>
<evidence type="ECO:0000256" key="4">
    <source>
        <dbReference type="ARBA" id="ARBA00022692"/>
    </source>
</evidence>
<dbReference type="InterPro" id="IPR039421">
    <property type="entry name" value="Type_1_exporter"/>
</dbReference>
<protein>
    <submittedName>
        <fullName evidence="12">Lipid A export ATP-binding/permease protein MsbA</fullName>
        <ecNumber evidence="12">3.6.3.-</ecNumber>
    </submittedName>
</protein>
<dbReference type="GO" id="GO:0005524">
    <property type="term" value="F:ATP binding"/>
    <property type="evidence" value="ECO:0007669"/>
    <property type="project" value="UniProtKB-KW"/>
</dbReference>
<dbReference type="SMART" id="SM00382">
    <property type="entry name" value="AAA"/>
    <property type="match status" value="1"/>
</dbReference>
<feature type="transmembrane region" description="Helical" evidence="9">
    <location>
        <begin position="311"/>
        <end position="336"/>
    </location>
</feature>
<dbReference type="Pfam" id="PF00664">
    <property type="entry name" value="ABC_membrane"/>
    <property type="match status" value="1"/>
</dbReference>
<dbReference type="GO" id="GO:0016887">
    <property type="term" value="F:ATP hydrolysis activity"/>
    <property type="evidence" value="ECO:0007669"/>
    <property type="project" value="InterPro"/>
</dbReference>
<evidence type="ECO:0000256" key="6">
    <source>
        <dbReference type="ARBA" id="ARBA00022840"/>
    </source>
</evidence>
<evidence type="ECO:0000259" key="10">
    <source>
        <dbReference type="PROSITE" id="PS50893"/>
    </source>
</evidence>
<reference evidence="12 13" key="1">
    <citation type="submission" date="2019-02" db="EMBL/GenBank/DDBJ databases">
        <title>Deep-cultivation of Planctomycetes and their phenomic and genomic characterization uncovers novel biology.</title>
        <authorList>
            <person name="Wiegand S."/>
            <person name="Jogler M."/>
            <person name="Boedeker C."/>
            <person name="Pinto D."/>
            <person name="Vollmers J."/>
            <person name="Rivas-Marin E."/>
            <person name="Kohn T."/>
            <person name="Peeters S.H."/>
            <person name="Heuer A."/>
            <person name="Rast P."/>
            <person name="Oberbeckmann S."/>
            <person name="Bunk B."/>
            <person name="Jeske O."/>
            <person name="Meyerdierks A."/>
            <person name="Storesund J.E."/>
            <person name="Kallscheuer N."/>
            <person name="Luecker S."/>
            <person name="Lage O.M."/>
            <person name="Pohl T."/>
            <person name="Merkel B.J."/>
            <person name="Hornburger P."/>
            <person name="Mueller R.-W."/>
            <person name="Bruemmer F."/>
            <person name="Labrenz M."/>
            <person name="Spormann A.M."/>
            <person name="Op Den Camp H."/>
            <person name="Overmann J."/>
            <person name="Amann R."/>
            <person name="Jetten M.S.M."/>
            <person name="Mascher T."/>
            <person name="Medema M.H."/>
            <person name="Devos D.P."/>
            <person name="Kaster A.-K."/>
            <person name="Ovreas L."/>
            <person name="Rohde M."/>
            <person name="Galperin M.Y."/>
            <person name="Jogler C."/>
        </authorList>
    </citation>
    <scope>NUCLEOTIDE SEQUENCE [LARGE SCALE GENOMIC DNA]</scope>
    <source>
        <strain evidence="12 13">KOR34</strain>
    </source>
</reference>
<evidence type="ECO:0000256" key="5">
    <source>
        <dbReference type="ARBA" id="ARBA00022741"/>
    </source>
</evidence>
<dbReference type="PANTHER" id="PTHR24221">
    <property type="entry name" value="ATP-BINDING CASSETTE SUB-FAMILY B"/>
    <property type="match status" value="1"/>
</dbReference>
<dbReference type="CDD" id="cd18552">
    <property type="entry name" value="ABC_6TM_MsbA_like"/>
    <property type="match status" value="1"/>
</dbReference>
<keyword evidence="13" id="KW-1185">Reference proteome</keyword>
<evidence type="ECO:0000256" key="3">
    <source>
        <dbReference type="ARBA" id="ARBA00022475"/>
    </source>
</evidence>
<sequence length="664" mass="73502">MSNFSRALRIALRLRVNVAACIATSLMVAALWALNLAAVWPIVDAVMQNMSVPQWIDAQVAEINQEINAHEVELQNLESQAAAAAPEEQESLNWRLAQADERLATDHARLARVEWVRPYAEMLPDTPFETLGVVCAAVLVGTLVKNFFRVLNIVLVVRLGARSALELRNEFYRRVLRLDMADFSDSGRGDLMTRCTSDLEALQIGIQSVFGEALREPLKMIACFIGAAFISWRLLLLTIIVVPIAGVAISWLSKALKRANRRAMEDLSSIYETLTETLGSIRVIKAFTNEPAERARFGASARTFYGRQMKIAWYGSLVSPVTENLGVAMVVLAAMSGGYLVLNEQTSLLGLPISDAPLTHGQMSMFFAMLIGMSDPARRLSNVFNSIQRASASADRIYQVLDREPRILDPPNPQPLKSPVGVIDFQDVCFRYDPAKPVLTNVNLTVRRGETIAIVGPNGCGKSTLLNLLPRFYDVDAGSISLDGVDLRDVRIRELRKRIGIVSQQAVVFNDTVAANISYGAPSATQEQIEEAARQAYAHGFITNKLAHGYDTVIGPGGNRLSGGQRQRITLARAILRNPEIMILDEATSQIDVESERLIHQALDKFIRTRTTFLITHRPSTLTLADRVVVMDRGRIDDIGTPDELLSRNELFRSFCHVSYRESA</sequence>
<dbReference type="OrthoDB" id="9762778at2"/>
<evidence type="ECO:0000256" key="2">
    <source>
        <dbReference type="ARBA" id="ARBA00022448"/>
    </source>
</evidence>
<dbReference type="RefSeq" id="WP_146564587.1">
    <property type="nucleotide sequence ID" value="NZ_SIHJ01000001.1"/>
</dbReference>
<dbReference type="InterPro" id="IPR003593">
    <property type="entry name" value="AAA+_ATPase"/>
</dbReference>
<feature type="transmembrane region" description="Helical" evidence="9">
    <location>
        <begin position="230"/>
        <end position="252"/>
    </location>
</feature>
<keyword evidence="5" id="KW-0547">Nucleotide-binding</keyword>
<dbReference type="Pfam" id="PF00005">
    <property type="entry name" value="ABC_tran"/>
    <property type="match status" value="1"/>
</dbReference>
<dbReference type="EC" id="3.6.3.-" evidence="12"/>
<dbReference type="AlphaFoldDB" id="A0A5C5VF26"/>
<dbReference type="PROSITE" id="PS00211">
    <property type="entry name" value="ABC_TRANSPORTER_1"/>
    <property type="match status" value="1"/>
</dbReference>
<keyword evidence="4 9" id="KW-0812">Transmembrane</keyword>
<feature type="domain" description="ABC transporter" evidence="10">
    <location>
        <begin position="423"/>
        <end position="658"/>
    </location>
</feature>
<dbReference type="Proteomes" id="UP000316714">
    <property type="component" value="Unassembled WGS sequence"/>
</dbReference>
<keyword evidence="7 9" id="KW-1133">Transmembrane helix</keyword>
<dbReference type="GO" id="GO:0005886">
    <property type="term" value="C:plasma membrane"/>
    <property type="evidence" value="ECO:0007669"/>
    <property type="project" value="UniProtKB-SubCell"/>
</dbReference>
<dbReference type="SUPFAM" id="SSF90123">
    <property type="entry name" value="ABC transporter transmembrane region"/>
    <property type="match status" value="1"/>
</dbReference>
<comment type="subcellular location">
    <subcellularLocation>
        <location evidence="1">Cell membrane</location>
        <topology evidence="1">Multi-pass membrane protein</topology>
    </subcellularLocation>
</comment>
<feature type="domain" description="ABC transmembrane type-1" evidence="11">
    <location>
        <begin position="122"/>
        <end position="389"/>
    </location>
</feature>
<dbReference type="PANTHER" id="PTHR24221:SF654">
    <property type="entry name" value="ATP-BINDING CASSETTE SUB-FAMILY B MEMBER 6"/>
    <property type="match status" value="1"/>
</dbReference>